<reference evidence="1 2" key="1">
    <citation type="journal article" date="2016" name="Nat. Commun.">
        <title>Thousands of microbial genomes shed light on interconnected biogeochemical processes in an aquifer system.</title>
        <authorList>
            <person name="Anantharaman K."/>
            <person name="Brown C.T."/>
            <person name="Hug L.A."/>
            <person name="Sharon I."/>
            <person name="Castelle C.J."/>
            <person name="Probst A.J."/>
            <person name="Thomas B.C."/>
            <person name="Singh A."/>
            <person name="Wilkins M.J."/>
            <person name="Karaoz U."/>
            <person name="Brodie E.L."/>
            <person name="Williams K.H."/>
            <person name="Hubbard S.S."/>
            <person name="Banfield J.F."/>
        </authorList>
    </citation>
    <scope>NUCLEOTIDE SEQUENCE [LARGE SCALE GENOMIC DNA]</scope>
</reference>
<evidence type="ECO:0000313" key="1">
    <source>
        <dbReference type="EMBL" id="OGC40710.1"/>
    </source>
</evidence>
<accession>A0A1F4U7B2</accession>
<gene>
    <name evidence="1" type="ORF">A2438_00200</name>
</gene>
<organism evidence="1 2">
    <name type="scientific">candidate division WOR-1 bacterium RIFOXYC2_FULL_46_14</name>
    <dbReference type="NCBI Taxonomy" id="1802587"/>
    <lineage>
        <taxon>Bacteria</taxon>
        <taxon>Bacillati</taxon>
        <taxon>Saganbacteria</taxon>
    </lineage>
</organism>
<dbReference type="AlphaFoldDB" id="A0A1F4U7B2"/>
<protein>
    <submittedName>
        <fullName evidence="1">Uncharacterized protein</fullName>
    </submittedName>
</protein>
<sequence length="108" mass="11473">MNIQIGVGVKKVGGVLTAYNLLPTESRMVNANLPAALKSRVTTFDYLQTKVELANPGTINQLTSQMPEGIGHLLLSSGDKIELLSIPEIDSLAKTGIDEAAMVAQLQP</sequence>
<comment type="caution">
    <text evidence="1">The sequence shown here is derived from an EMBL/GenBank/DDBJ whole genome shotgun (WGS) entry which is preliminary data.</text>
</comment>
<evidence type="ECO:0000313" key="2">
    <source>
        <dbReference type="Proteomes" id="UP000179242"/>
    </source>
</evidence>
<dbReference type="EMBL" id="MEUJ01000002">
    <property type="protein sequence ID" value="OGC40710.1"/>
    <property type="molecule type" value="Genomic_DNA"/>
</dbReference>
<proteinExistence type="predicted"/>
<dbReference type="Proteomes" id="UP000179242">
    <property type="component" value="Unassembled WGS sequence"/>
</dbReference>
<name>A0A1F4U7B2_UNCSA</name>